<comment type="caution">
    <text evidence="1">The sequence shown here is derived from an EMBL/GenBank/DDBJ whole genome shotgun (WGS) entry which is preliminary data.</text>
</comment>
<evidence type="ECO:0000313" key="1">
    <source>
        <dbReference type="EMBL" id="KAJ0035729.1"/>
    </source>
</evidence>
<organism evidence="1 2">
    <name type="scientific">Pistacia integerrima</name>
    <dbReference type="NCBI Taxonomy" id="434235"/>
    <lineage>
        <taxon>Eukaryota</taxon>
        <taxon>Viridiplantae</taxon>
        <taxon>Streptophyta</taxon>
        <taxon>Embryophyta</taxon>
        <taxon>Tracheophyta</taxon>
        <taxon>Spermatophyta</taxon>
        <taxon>Magnoliopsida</taxon>
        <taxon>eudicotyledons</taxon>
        <taxon>Gunneridae</taxon>
        <taxon>Pentapetalae</taxon>
        <taxon>rosids</taxon>
        <taxon>malvids</taxon>
        <taxon>Sapindales</taxon>
        <taxon>Anacardiaceae</taxon>
        <taxon>Pistacia</taxon>
    </lineage>
</organism>
<evidence type="ECO:0000313" key="2">
    <source>
        <dbReference type="Proteomes" id="UP001163603"/>
    </source>
</evidence>
<sequence>MAGTVASPLLDVLCDRLDSHVTALSANFIQIRLKLAETQAILEDTITERGGSDQIPSIRIWLTVLRDLAYDIDVLIDDWERSRKSKATCSLPTSLNNSKIDQEVRRIHGRLVRHLNLLRELVSGVQVAGLECSNMSIRGSQIIRRYVQHCSVLGDFTQSTILEKEKLRTLLLFSGIGKLKLLRKLPAFILGKRRDSANLQELNFLNLEGRLDIKNLENVRDEIDGYEAKLHEKVHIHSLGLSWSRDAITRDDISTTHVIHSLRPPQDLKVLDLKGYRGAMIPSWLNSGLTNLVKVSITDCSFEKLPPLGQIPTLKDLCIKGLSAVQIIGHDFYGKGTVRGFPSLRQLELYDMPNLWEWECLTMEKMGGEITIQAPFPSLEKLIIEGCNMLIALPFTQHLKNLALCNSNEMLL</sequence>
<accession>A0ACC0YF27</accession>
<keyword evidence="2" id="KW-1185">Reference proteome</keyword>
<dbReference type="Proteomes" id="UP001163603">
    <property type="component" value="Chromosome 7"/>
</dbReference>
<gene>
    <name evidence="1" type="ORF">Pint_26080</name>
</gene>
<dbReference type="EMBL" id="CM047742">
    <property type="protein sequence ID" value="KAJ0035729.1"/>
    <property type="molecule type" value="Genomic_DNA"/>
</dbReference>
<name>A0ACC0YF27_9ROSI</name>
<protein>
    <submittedName>
        <fullName evidence="1">Uncharacterized protein</fullName>
    </submittedName>
</protein>
<reference evidence="2" key="1">
    <citation type="journal article" date="2023" name="G3 (Bethesda)">
        <title>Genome assembly and association tests identify interacting loci associated with vigor, precocity, and sex in interspecific pistachio rootstocks.</title>
        <authorList>
            <person name="Palmer W."/>
            <person name="Jacygrad E."/>
            <person name="Sagayaradj S."/>
            <person name="Cavanaugh K."/>
            <person name="Han R."/>
            <person name="Bertier L."/>
            <person name="Beede B."/>
            <person name="Kafkas S."/>
            <person name="Golino D."/>
            <person name="Preece J."/>
            <person name="Michelmore R."/>
        </authorList>
    </citation>
    <scope>NUCLEOTIDE SEQUENCE [LARGE SCALE GENOMIC DNA]</scope>
</reference>
<proteinExistence type="predicted"/>